<dbReference type="EMBL" id="JAVHUY010000035">
    <property type="protein sequence ID" value="MDQ7908909.1"/>
    <property type="molecule type" value="Genomic_DNA"/>
</dbReference>
<feature type="transmembrane region" description="Helical" evidence="7">
    <location>
        <begin position="97"/>
        <end position="119"/>
    </location>
</feature>
<evidence type="ECO:0000256" key="7">
    <source>
        <dbReference type="RuleBase" id="RU363032"/>
    </source>
</evidence>
<keyword evidence="2 7" id="KW-0813">Transport</keyword>
<dbReference type="Pfam" id="PF19300">
    <property type="entry name" value="BPD_transp_1_N"/>
    <property type="match status" value="1"/>
</dbReference>
<keyword evidence="5 7" id="KW-1133">Transmembrane helix</keyword>
<dbReference type="InterPro" id="IPR035906">
    <property type="entry name" value="MetI-like_sf"/>
</dbReference>
<comment type="similarity">
    <text evidence="7">Belongs to the binding-protein-dependent transport system permease family.</text>
</comment>
<evidence type="ECO:0000256" key="5">
    <source>
        <dbReference type="ARBA" id="ARBA00022989"/>
    </source>
</evidence>
<dbReference type="PROSITE" id="PS50928">
    <property type="entry name" value="ABC_TM1"/>
    <property type="match status" value="1"/>
</dbReference>
<evidence type="ECO:0000259" key="8">
    <source>
        <dbReference type="PROSITE" id="PS50928"/>
    </source>
</evidence>
<keyword evidence="3" id="KW-1003">Cell membrane</keyword>
<name>A0ABU0ZPE3_9ACTN</name>
<evidence type="ECO:0000313" key="9">
    <source>
        <dbReference type="EMBL" id="MDQ7908909.1"/>
    </source>
</evidence>
<keyword evidence="4 7" id="KW-0812">Transmembrane</keyword>
<evidence type="ECO:0000313" key="10">
    <source>
        <dbReference type="Proteomes" id="UP001230908"/>
    </source>
</evidence>
<feature type="transmembrane region" description="Helical" evidence="7">
    <location>
        <begin position="235"/>
        <end position="261"/>
    </location>
</feature>
<sequence>MFRYIVKRLLHTIPTLFLLAVGLFILVRVVPGDPVLAMVGENATPEQIEGLREQLHLNDPIYTQFLTWLGDLARGDFGNSVQLRRPVTDLIMPRVPVTLTLALLATLLTVVLAIPAGVVAAAHKGKAADRVALSASLVGVSVPSFFVGMMLMLVFAVNLRWFPTSGYRPLSEGLWTSLQGFVLPAITLGALYAAIVTRMSRTSMLEVLSQDYVVTAQASGFGRRRILYRHALKNALIPIVTVVGLNLGSLLGGSLVTERVFNLPGLGTLLLSSIERRDYPVIQAIVLLVTLTYVVINLIVDIVYAMLDPRVRYADK</sequence>
<evidence type="ECO:0000256" key="1">
    <source>
        <dbReference type="ARBA" id="ARBA00004651"/>
    </source>
</evidence>
<reference evidence="9 10" key="1">
    <citation type="submission" date="2023-08" db="EMBL/GenBank/DDBJ databases">
        <title>Phytohabitans sansha sp. nov., isolated from marine sediment.</title>
        <authorList>
            <person name="Zhao Y."/>
            <person name="Yi K."/>
        </authorList>
    </citation>
    <scope>NUCLEOTIDE SEQUENCE [LARGE SCALE GENOMIC DNA]</scope>
    <source>
        <strain evidence="9 10">ZYX-F-186</strain>
    </source>
</reference>
<dbReference type="RefSeq" id="WP_308716177.1">
    <property type="nucleotide sequence ID" value="NZ_JAVHUY010000035.1"/>
</dbReference>
<dbReference type="SUPFAM" id="SSF161098">
    <property type="entry name" value="MetI-like"/>
    <property type="match status" value="1"/>
</dbReference>
<evidence type="ECO:0000256" key="6">
    <source>
        <dbReference type="ARBA" id="ARBA00023136"/>
    </source>
</evidence>
<proteinExistence type="inferred from homology"/>
<dbReference type="Pfam" id="PF00528">
    <property type="entry name" value="BPD_transp_1"/>
    <property type="match status" value="1"/>
</dbReference>
<accession>A0ABU0ZPE3</accession>
<feature type="transmembrane region" description="Helical" evidence="7">
    <location>
        <begin position="131"/>
        <end position="157"/>
    </location>
</feature>
<comment type="caution">
    <text evidence="9">The sequence shown here is derived from an EMBL/GenBank/DDBJ whole genome shotgun (WGS) entry which is preliminary data.</text>
</comment>
<gene>
    <name evidence="9" type="ORF">RB614_30700</name>
</gene>
<keyword evidence="10" id="KW-1185">Reference proteome</keyword>
<feature type="transmembrane region" description="Helical" evidence="7">
    <location>
        <begin position="177"/>
        <end position="195"/>
    </location>
</feature>
<evidence type="ECO:0000256" key="3">
    <source>
        <dbReference type="ARBA" id="ARBA00022475"/>
    </source>
</evidence>
<dbReference type="PANTHER" id="PTHR43163">
    <property type="entry name" value="DIPEPTIDE TRANSPORT SYSTEM PERMEASE PROTEIN DPPB-RELATED"/>
    <property type="match status" value="1"/>
</dbReference>
<dbReference type="Gene3D" id="1.10.3720.10">
    <property type="entry name" value="MetI-like"/>
    <property type="match status" value="1"/>
</dbReference>
<dbReference type="PANTHER" id="PTHR43163:SF6">
    <property type="entry name" value="DIPEPTIDE TRANSPORT SYSTEM PERMEASE PROTEIN DPPB-RELATED"/>
    <property type="match status" value="1"/>
</dbReference>
<comment type="subcellular location">
    <subcellularLocation>
        <location evidence="1 7">Cell membrane</location>
        <topology evidence="1 7">Multi-pass membrane protein</topology>
    </subcellularLocation>
</comment>
<organism evidence="9 10">
    <name type="scientific">Phytohabitans maris</name>
    <dbReference type="NCBI Taxonomy" id="3071409"/>
    <lineage>
        <taxon>Bacteria</taxon>
        <taxon>Bacillati</taxon>
        <taxon>Actinomycetota</taxon>
        <taxon>Actinomycetes</taxon>
        <taxon>Micromonosporales</taxon>
        <taxon>Micromonosporaceae</taxon>
    </lineage>
</organism>
<dbReference type="InterPro" id="IPR045621">
    <property type="entry name" value="BPD_transp_1_N"/>
</dbReference>
<protein>
    <submittedName>
        <fullName evidence="9">ABC transporter permease</fullName>
    </submittedName>
</protein>
<dbReference type="CDD" id="cd06261">
    <property type="entry name" value="TM_PBP2"/>
    <property type="match status" value="1"/>
</dbReference>
<feature type="transmembrane region" description="Helical" evidence="7">
    <location>
        <begin position="281"/>
        <end position="307"/>
    </location>
</feature>
<feature type="domain" description="ABC transmembrane type-1" evidence="8">
    <location>
        <begin position="95"/>
        <end position="300"/>
    </location>
</feature>
<dbReference type="Proteomes" id="UP001230908">
    <property type="component" value="Unassembled WGS sequence"/>
</dbReference>
<dbReference type="InterPro" id="IPR000515">
    <property type="entry name" value="MetI-like"/>
</dbReference>
<evidence type="ECO:0000256" key="4">
    <source>
        <dbReference type="ARBA" id="ARBA00022692"/>
    </source>
</evidence>
<keyword evidence="6 7" id="KW-0472">Membrane</keyword>
<evidence type="ECO:0000256" key="2">
    <source>
        <dbReference type="ARBA" id="ARBA00022448"/>
    </source>
</evidence>